<evidence type="ECO:0000256" key="1">
    <source>
        <dbReference type="ARBA" id="ARBA00001946"/>
    </source>
</evidence>
<dbReference type="RefSeq" id="WP_075608911.1">
    <property type="nucleotide sequence ID" value="NZ_CP052766.1"/>
</dbReference>
<dbReference type="PANTHER" id="PTHR45138">
    <property type="entry name" value="REGULATORY COMPONENTS OF SENSORY TRANSDUCTION SYSTEM"/>
    <property type="match status" value="1"/>
</dbReference>
<evidence type="ECO:0000256" key="2">
    <source>
        <dbReference type="ARBA" id="ARBA00012528"/>
    </source>
</evidence>
<dbReference type="GO" id="GO:0043709">
    <property type="term" value="P:cell adhesion involved in single-species biofilm formation"/>
    <property type="evidence" value="ECO:0007669"/>
    <property type="project" value="TreeGrafter"/>
</dbReference>
<dbReference type="InterPro" id="IPR000160">
    <property type="entry name" value="GGDEF_dom"/>
</dbReference>
<evidence type="ECO:0000313" key="7">
    <source>
        <dbReference type="EMBL" id="QJR79774.1"/>
    </source>
</evidence>
<evidence type="ECO:0000256" key="3">
    <source>
        <dbReference type="ARBA" id="ARBA00034247"/>
    </source>
</evidence>
<dbReference type="InterPro" id="IPR029787">
    <property type="entry name" value="Nucleotide_cyclase"/>
</dbReference>
<dbReference type="EMBL" id="CP052766">
    <property type="protein sequence ID" value="QJR79774.1"/>
    <property type="molecule type" value="Genomic_DNA"/>
</dbReference>
<feature type="domain" description="GGDEF" evidence="6">
    <location>
        <begin position="178"/>
        <end position="311"/>
    </location>
</feature>
<dbReference type="FunFam" id="3.30.70.270:FF:000001">
    <property type="entry name" value="Diguanylate cyclase domain protein"/>
    <property type="match status" value="1"/>
</dbReference>
<dbReference type="SUPFAM" id="SSF52172">
    <property type="entry name" value="CheY-like"/>
    <property type="match status" value="1"/>
</dbReference>
<comment type="cofactor">
    <cofactor evidence="1">
        <name>Mg(2+)</name>
        <dbReference type="ChEBI" id="CHEBI:18420"/>
    </cofactor>
</comment>
<evidence type="ECO:0000259" key="6">
    <source>
        <dbReference type="PROSITE" id="PS50887"/>
    </source>
</evidence>
<proteinExistence type="predicted"/>
<reference evidence="7 8" key="2">
    <citation type="submission" date="2020-04" db="EMBL/GenBank/DDBJ databases">
        <title>Complete genome sequence of Alteromonas pelagimontana 5.12T.</title>
        <authorList>
            <person name="Sinha R.K."/>
            <person name="Krishnan K.P."/>
            <person name="Kurian J.P."/>
        </authorList>
    </citation>
    <scope>NUCLEOTIDE SEQUENCE [LARGE SCALE GENOMIC DNA]</scope>
    <source>
        <strain evidence="7 8">5.12</strain>
    </source>
</reference>
<dbReference type="SUPFAM" id="SSF55073">
    <property type="entry name" value="Nucleotide cyclase"/>
    <property type="match status" value="1"/>
</dbReference>
<protein>
    <recommendedName>
        <fullName evidence="2">diguanylate cyclase</fullName>
        <ecNumber evidence="2">2.7.7.65</ecNumber>
    </recommendedName>
</protein>
<dbReference type="Gene3D" id="3.40.50.2300">
    <property type="match status" value="1"/>
</dbReference>
<evidence type="ECO:0000259" key="5">
    <source>
        <dbReference type="PROSITE" id="PS50110"/>
    </source>
</evidence>
<dbReference type="CDD" id="cd01949">
    <property type="entry name" value="GGDEF"/>
    <property type="match status" value="1"/>
</dbReference>
<dbReference type="InterPro" id="IPR043128">
    <property type="entry name" value="Rev_trsase/Diguanyl_cyclase"/>
</dbReference>
<dbReference type="GO" id="GO:0000160">
    <property type="term" value="P:phosphorelay signal transduction system"/>
    <property type="evidence" value="ECO:0007669"/>
    <property type="project" value="InterPro"/>
</dbReference>
<dbReference type="GO" id="GO:1902201">
    <property type="term" value="P:negative regulation of bacterial-type flagellum-dependent cell motility"/>
    <property type="evidence" value="ECO:0007669"/>
    <property type="project" value="TreeGrafter"/>
</dbReference>
<dbReference type="Pfam" id="PF00990">
    <property type="entry name" value="GGDEF"/>
    <property type="match status" value="1"/>
</dbReference>
<dbReference type="InterPro" id="IPR050469">
    <property type="entry name" value="Diguanylate_Cyclase"/>
</dbReference>
<dbReference type="Proteomes" id="UP000219285">
    <property type="component" value="Chromosome"/>
</dbReference>
<keyword evidence="8" id="KW-1185">Reference proteome</keyword>
<dbReference type="Gene3D" id="3.30.70.270">
    <property type="match status" value="1"/>
</dbReference>
<dbReference type="PANTHER" id="PTHR45138:SF9">
    <property type="entry name" value="DIGUANYLATE CYCLASE DGCM-RELATED"/>
    <property type="match status" value="1"/>
</dbReference>
<evidence type="ECO:0000256" key="4">
    <source>
        <dbReference type="PROSITE-ProRule" id="PRU00169"/>
    </source>
</evidence>
<reference evidence="8" key="1">
    <citation type="submission" date="2014-12" db="EMBL/GenBank/DDBJ databases">
        <title>Complete genome sequence of a multi-drug resistant Klebsiella pneumoniae.</title>
        <authorList>
            <person name="Hua X."/>
            <person name="Chen Q."/>
            <person name="Li X."/>
            <person name="Feng Y."/>
            <person name="Ruan Z."/>
            <person name="Yu Y."/>
        </authorList>
    </citation>
    <scope>NUCLEOTIDE SEQUENCE [LARGE SCALE GENOMIC DNA]</scope>
    <source>
        <strain evidence="8">5.12</strain>
    </source>
</reference>
<dbReference type="EC" id="2.7.7.65" evidence="2"/>
<dbReference type="GO" id="GO:0052621">
    <property type="term" value="F:diguanylate cyclase activity"/>
    <property type="evidence" value="ECO:0007669"/>
    <property type="project" value="UniProtKB-EC"/>
</dbReference>
<dbReference type="PROSITE" id="PS50110">
    <property type="entry name" value="RESPONSE_REGULATORY"/>
    <property type="match status" value="1"/>
</dbReference>
<name>A0A6M4M9E4_9ALTE</name>
<dbReference type="InterPro" id="IPR001789">
    <property type="entry name" value="Sig_transdc_resp-reg_receiver"/>
</dbReference>
<organism evidence="7 8">
    <name type="scientific">Alteromonas pelagimontana</name>
    <dbReference type="NCBI Taxonomy" id="1858656"/>
    <lineage>
        <taxon>Bacteria</taxon>
        <taxon>Pseudomonadati</taxon>
        <taxon>Pseudomonadota</taxon>
        <taxon>Gammaproteobacteria</taxon>
        <taxon>Alteromonadales</taxon>
        <taxon>Alteromonadaceae</taxon>
        <taxon>Alteromonas/Salinimonas group</taxon>
        <taxon>Alteromonas</taxon>
    </lineage>
</organism>
<dbReference type="Pfam" id="PF00072">
    <property type="entry name" value="Response_reg"/>
    <property type="match status" value="1"/>
</dbReference>
<dbReference type="AlphaFoldDB" id="A0A6M4M9E4"/>
<dbReference type="NCBIfam" id="TIGR00254">
    <property type="entry name" value="GGDEF"/>
    <property type="match status" value="1"/>
</dbReference>
<gene>
    <name evidence="7" type="ORF">CA267_002665</name>
</gene>
<dbReference type="OrthoDB" id="9812260at2"/>
<feature type="domain" description="Response regulatory" evidence="5">
    <location>
        <begin position="20"/>
        <end position="135"/>
    </location>
</feature>
<feature type="modified residue" description="4-aspartylphosphate" evidence="4">
    <location>
        <position position="68"/>
    </location>
</feature>
<dbReference type="PROSITE" id="PS50887">
    <property type="entry name" value="GGDEF"/>
    <property type="match status" value="1"/>
</dbReference>
<dbReference type="GO" id="GO:0005886">
    <property type="term" value="C:plasma membrane"/>
    <property type="evidence" value="ECO:0007669"/>
    <property type="project" value="TreeGrafter"/>
</dbReference>
<evidence type="ECO:0000313" key="8">
    <source>
        <dbReference type="Proteomes" id="UP000219285"/>
    </source>
</evidence>
<dbReference type="KEGG" id="apel:CA267_002665"/>
<dbReference type="InterPro" id="IPR011006">
    <property type="entry name" value="CheY-like_superfamily"/>
</dbReference>
<sequence>MRLDEAEQGEVLTPKREKPRLLVVDDQAVNVRLIYDLFQSEFSVFMATNGEMGLAKSREIMPDIILLDVVMDGLNGYDLCRQLKADETLKHIPVIFITGQFNEEDEVYGFKMGAVDFIHKPINPVITRARVMTHMQHKLQADILRNISMLDGLTNIANRRHFNAEIERMWRNCAREQQTLSLIIIDIDYFKQYNDHYGHLAGDSVLRKVAESVTAAIKRPQDLAARVGGEEFALLLPNTPEENLCAVLERLFTNIRVCDIAHDKSPLGKLSVSAGCSSVIPKNTEDTSTLYKRADTALYRAKQQGKNQYVF</sequence>
<dbReference type="SMART" id="SM00448">
    <property type="entry name" value="REC"/>
    <property type="match status" value="1"/>
</dbReference>
<dbReference type="SMART" id="SM00267">
    <property type="entry name" value="GGDEF"/>
    <property type="match status" value="1"/>
</dbReference>
<accession>A0A6M4M9E4</accession>
<comment type="catalytic activity">
    <reaction evidence="3">
        <text>2 GTP = 3',3'-c-di-GMP + 2 diphosphate</text>
        <dbReference type="Rhea" id="RHEA:24898"/>
        <dbReference type="ChEBI" id="CHEBI:33019"/>
        <dbReference type="ChEBI" id="CHEBI:37565"/>
        <dbReference type="ChEBI" id="CHEBI:58805"/>
        <dbReference type="EC" id="2.7.7.65"/>
    </reaction>
</comment>
<keyword evidence="4" id="KW-0597">Phosphoprotein</keyword>